<evidence type="ECO:0000313" key="4">
    <source>
        <dbReference type="Proteomes" id="UP000245048"/>
    </source>
</evidence>
<sequence>MRILLACASFPPQGRGGGPIGSQMLAKALVKAGHEVHVVTVADQASRTESDGLTVETVPSLNVYWNYYKPNPAWKKLLWHAIENFNPRSFLRLGELIEEIAPDILMTVSVENINVATWLAARQRGIPCIHVAQSYFLMCWRGSLFNASGNCSQCLGCKAVSVGKKAMSQNVDALITETEFLRDAHLEKGYFRHARTYVIPGAIEGSGTRRQRQAGRLRVGYIGTHTPNKGIEVLAAAARRLEGRGDISFAIAGRGEEVYTAMLRTAFPASSTSFLGWMASKDFFGEIDVVVVPSLWREPFGRVSVEGTIFNVPAIVSRIGGLAENVKDGVTGLSIEPGDDAALASHLERLADDKRFYEHLAENARKSSAVYSIEAVSKQLDSCIQEVFQGRRRGDVAKASCSVERLMRLRRGASGCG</sequence>
<feature type="domain" description="Glycosyl transferase family 1" evidence="1">
    <location>
        <begin position="216"/>
        <end position="366"/>
    </location>
</feature>
<keyword evidence="4" id="KW-1185">Reference proteome</keyword>
<dbReference type="GO" id="GO:0016757">
    <property type="term" value="F:glycosyltransferase activity"/>
    <property type="evidence" value="ECO:0007669"/>
    <property type="project" value="InterPro"/>
</dbReference>
<dbReference type="CDD" id="cd03823">
    <property type="entry name" value="GT4_ExpE7-like"/>
    <property type="match status" value="1"/>
</dbReference>
<dbReference type="Proteomes" id="UP000245048">
    <property type="component" value="Unassembled WGS sequence"/>
</dbReference>
<proteinExistence type="predicted"/>
<feature type="domain" description="Glycosyltransferase subfamily 4-like N-terminal" evidence="2">
    <location>
        <begin position="21"/>
        <end position="200"/>
    </location>
</feature>
<protein>
    <submittedName>
        <fullName evidence="3">Group 1 glycosyl transferase</fullName>
    </submittedName>
</protein>
<dbReference type="PANTHER" id="PTHR45947">
    <property type="entry name" value="SULFOQUINOVOSYL TRANSFERASE SQD2"/>
    <property type="match status" value="1"/>
</dbReference>
<name>A0A2U1UY87_9PROT</name>
<dbReference type="EMBL" id="PDOA01000031">
    <property type="protein sequence ID" value="PWC26571.1"/>
    <property type="molecule type" value="Genomic_DNA"/>
</dbReference>
<dbReference type="AlphaFoldDB" id="A0A2U1UY87"/>
<dbReference type="PANTHER" id="PTHR45947:SF13">
    <property type="entry name" value="TRANSFERASE"/>
    <property type="match status" value="1"/>
</dbReference>
<organism evidence="3 4">
    <name type="scientific">Teichococcus aestuarii</name>
    <dbReference type="NCBI Taxonomy" id="568898"/>
    <lineage>
        <taxon>Bacteria</taxon>
        <taxon>Pseudomonadati</taxon>
        <taxon>Pseudomonadota</taxon>
        <taxon>Alphaproteobacteria</taxon>
        <taxon>Acetobacterales</taxon>
        <taxon>Roseomonadaceae</taxon>
        <taxon>Roseomonas</taxon>
    </lineage>
</organism>
<dbReference type="OrthoDB" id="529131at2"/>
<evidence type="ECO:0000313" key="3">
    <source>
        <dbReference type="EMBL" id="PWC26571.1"/>
    </source>
</evidence>
<evidence type="ECO:0000259" key="1">
    <source>
        <dbReference type="Pfam" id="PF00534"/>
    </source>
</evidence>
<comment type="caution">
    <text evidence="3">The sequence shown here is derived from an EMBL/GenBank/DDBJ whole genome shotgun (WGS) entry which is preliminary data.</text>
</comment>
<dbReference type="RefSeq" id="WP_109519164.1">
    <property type="nucleotide sequence ID" value="NZ_PDOA01000031.1"/>
</dbReference>
<evidence type="ECO:0000259" key="2">
    <source>
        <dbReference type="Pfam" id="PF13579"/>
    </source>
</evidence>
<dbReference type="InterPro" id="IPR028098">
    <property type="entry name" value="Glyco_trans_4-like_N"/>
</dbReference>
<dbReference type="Gene3D" id="3.40.50.2000">
    <property type="entry name" value="Glycogen Phosphorylase B"/>
    <property type="match status" value="2"/>
</dbReference>
<keyword evidence="3" id="KW-0808">Transferase</keyword>
<dbReference type="Pfam" id="PF00534">
    <property type="entry name" value="Glycos_transf_1"/>
    <property type="match status" value="1"/>
</dbReference>
<gene>
    <name evidence="3" type="ORF">CR165_22490</name>
</gene>
<dbReference type="Pfam" id="PF13579">
    <property type="entry name" value="Glyco_trans_4_4"/>
    <property type="match status" value="1"/>
</dbReference>
<dbReference type="InterPro" id="IPR001296">
    <property type="entry name" value="Glyco_trans_1"/>
</dbReference>
<reference evidence="4" key="1">
    <citation type="submission" date="2017-10" db="EMBL/GenBank/DDBJ databases">
        <authorList>
            <person name="Toshchakov S.V."/>
            <person name="Goeva M.A."/>
        </authorList>
    </citation>
    <scope>NUCLEOTIDE SEQUENCE [LARGE SCALE GENOMIC DNA]</scope>
    <source>
        <strain evidence="4">JR1/69-1-13</strain>
    </source>
</reference>
<dbReference type="SUPFAM" id="SSF53756">
    <property type="entry name" value="UDP-Glycosyltransferase/glycogen phosphorylase"/>
    <property type="match status" value="1"/>
</dbReference>
<dbReference type="InterPro" id="IPR050194">
    <property type="entry name" value="Glycosyltransferase_grp1"/>
</dbReference>
<accession>A0A2U1UY87</accession>